<dbReference type="EMBL" id="OX365879">
    <property type="protein sequence ID" value="CAI4043408.1"/>
    <property type="molecule type" value="Genomic_DNA"/>
</dbReference>
<keyword evidence="2" id="KW-1185">Reference proteome</keyword>
<protein>
    <submittedName>
        <fullName evidence="1">Uncharacterized protein</fullName>
    </submittedName>
</protein>
<organism evidence="1 2">
    <name type="scientific">uncultured archaeal virus</name>
    <dbReference type="NCBI Taxonomy" id="1960247"/>
    <lineage>
        <taxon>Viruses</taxon>
        <taxon>environmental samples</taxon>
    </lineage>
</organism>
<reference evidence="1" key="1">
    <citation type="submission" date="2022-10" db="EMBL/GenBank/DDBJ databases">
        <authorList>
            <person name="Bize A."/>
        </authorList>
    </citation>
    <scope>NUCLEOTIDE SEQUENCE [LARGE SCALE GENOMIC DNA]</scope>
</reference>
<proteinExistence type="predicted"/>
<accession>A0ABM9HVK6</accession>
<dbReference type="Proteomes" id="UP001531446">
    <property type="component" value="Segment"/>
</dbReference>
<evidence type="ECO:0000313" key="2">
    <source>
        <dbReference type="Proteomes" id="UP001531446"/>
    </source>
</evidence>
<sequence length="102" mass="11733">MKIKARIKIIELREEPVLTTEVEVPSIEAEVARIIRHLNSKRKYKIQVTPELPGLDPERCAFVFDGSFFDKIVRPKEDGKDMPTLPEVILNMISEKIQMGDL</sequence>
<name>A0ABM9HVK6_9VIRU</name>
<gene>
    <name evidence="1" type="ORF">CTG158_LOCUS44</name>
</gene>
<evidence type="ECO:0000313" key="1">
    <source>
        <dbReference type="EMBL" id="CAI4043408.1"/>
    </source>
</evidence>